<dbReference type="InterPro" id="IPR036291">
    <property type="entry name" value="NAD(P)-bd_dom_sf"/>
</dbReference>
<dbReference type="EMBL" id="KV907498">
    <property type="protein sequence ID" value="OOF96794.1"/>
    <property type="molecule type" value="Genomic_DNA"/>
</dbReference>
<dbReference type="PANTHER" id="PTHR43157">
    <property type="entry name" value="PHOSPHATIDYLINOSITOL-GLYCAN BIOSYNTHESIS CLASS F PROTEIN-RELATED"/>
    <property type="match status" value="1"/>
</dbReference>
<gene>
    <name evidence="4" type="ORF">ASPCADRAFT_506404</name>
</gene>
<dbReference type="SMART" id="SM00822">
    <property type="entry name" value="PKS_KR"/>
    <property type="match status" value="1"/>
</dbReference>
<dbReference type="InterPro" id="IPR002347">
    <property type="entry name" value="SDR_fam"/>
</dbReference>
<dbReference type="SUPFAM" id="SSF51735">
    <property type="entry name" value="NAD(P)-binding Rossmann-fold domains"/>
    <property type="match status" value="1"/>
</dbReference>
<keyword evidence="5" id="KW-1185">Reference proteome</keyword>
<dbReference type="Pfam" id="PF00106">
    <property type="entry name" value="adh_short"/>
    <property type="match status" value="1"/>
</dbReference>
<name>A0A1R3RQP0_ASPC5</name>
<dbReference type="OMA" id="DPCFCKT"/>
<dbReference type="PANTHER" id="PTHR43157:SF31">
    <property type="entry name" value="PHOSPHATIDYLINOSITOL-GLYCAN BIOSYNTHESIS CLASS F PROTEIN"/>
    <property type="match status" value="1"/>
</dbReference>
<reference evidence="5" key="1">
    <citation type="journal article" date="2017" name="Genome Biol.">
        <title>Comparative genomics reveals high biological diversity and specific adaptations in the industrially and medically important fungal genus Aspergillus.</title>
        <authorList>
            <person name="de Vries R.P."/>
            <person name="Riley R."/>
            <person name="Wiebenga A."/>
            <person name="Aguilar-Osorio G."/>
            <person name="Amillis S."/>
            <person name="Uchima C.A."/>
            <person name="Anderluh G."/>
            <person name="Asadollahi M."/>
            <person name="Askin M."/>
            <person name="Barry K."/>
            <person name="Battaglia E."/>
            <person name="Bayram O."/>
            <person name="Benocci T."/>
            <person name="Braus-Stromeyer S.A."/>
            <person name="Caldana C."/>
            <person name="Canovas D."/>
            <person name="Cerqueira G.C."/>
            <person name="Chen F."/>
            <person name="Chen W."/>
            <person name="Choi C."/>
            <person name="Clum A."/>
            <person name="Dos Santos R.A."/>
            <person name="Damasio A.R."/>
            <person name="Diallinas G."/>
            <person name="Emri T."/>
            <person name="Fekete E."/>
            <person name="Flipphi M."/>
            <person name="Freyberg S."/>
            <person name="Gallo A."/>
            <person name="Gournas C."/>
            <person name="Habgood R."/>
            <person name="Hainaut M."/>
            <person name="Harispe M.L."/>
            <person name="Henrissat B."/>
            <person name="Hilden K.S."/>
            <person name="Hope R."/>
            <person name="Hossain A."/>
            <person name="Karabika E."/>
            <person name="Karaffa L."/>
            <person name="Karanyi Z."/>
            <person name="Krasevec N."/>
            <person name="Kuo A."/>
            <person name="Kusch H."/>
            <person name="LaButti K."/>
            <person name="Lagendijk E.L."/>
            <person name="Lapidus A."/>
            <person name="Levasseur A."/>
            <person name="Lindquist E."/>
            <person name="Lipzen A."/>
            <person name="Logrieco A.F."/>
            <person name="MacCabe A."/>
            <person name="Maekelae M.R."/>
            <person name="Malavazi I."/>
            <person name="Melin P."/>
            <person name="Meyer V."/>
            <person name="Mielnichuk N."/>
            <person name="Miskei M."/>
            <person name="Molnar A.P."/>
            <person name="Mule G."/>
            <person name="Ngan C.Y."/>
            <person name="Orejas M."/>
            <person name="Orosz E."/>
            <person name="Ouedraogo J.P."/>
            <person name="Overkamp K.M."/>
            <person name="Park H.-S."/>
            <person name="Perrone G."/>
            <person name="Piumi F."/>
            <person name="Punt P.J."/>
            <person name="Ram A.F."/>
            <person name="Ramon A."/>
            <person name="Rauscher S."/>
            <person name="Record E."/>
            <person name="Riano-Pachon D.M."/>
            <person name="Robert V."/>
            <person name="Roehrig J."/>
            <person name="Ruller R."/>
            <person name="Salamov A."/>
            <person name="Salih N.S."/>
            <person name="Samson R.A."/>
            <person name="Sandor E."/>
            <person name="Sanguinetti M."/>
            <person name="Schuetze T."/>
            <person name="Sepcic K."/>
            <person name="Shelest E."/>
            <person name="Sherlock G."/>
            <person name="Sophianopoulou V."/>
            <person name="Squina F.M."/>
            <person name="Sun H."/>
            <person name="Susca A."/>
            <person name="Todd R.B."/>
            <person name="Tsang A."/>
            <person name="Unkles S.E."/>
            <person name="van de Wiele N."/>
            <person name="van Rossen-Uffink D."/>
            <person name="Oliveira J.V."/>
            <person name="Vesth T.C."/>
            <person name="Visser J."/>
            <person name="Yu J.-H."/>
            <person name="Zhou M."/>
            <person name="Andersen M.R."/>
            <person name="Archer D.B."/>
            <person name="Baker S.E."/>
            <person name="Benoit I."/>
            <person name="Brakhage A.A."/>
            <person name="Braus G.H."/>
            <person name="Fischer R."/>
            <person name="Frisvad J.C."/>
            <person name="Goldman G.H."/>
            <person name="Houbraken J."/>
            <person name="Oakley B."/>
            <person name="Pocsi I."/>
            <person name="Scazzocchio C."/>
            <person name="Seiboth B."/>
            <person name="vanKuyk P.A."/>
            <person name="Wortman J."/>
            <person name="Dyer P.S."/>
            <person name="Grigoriev I.V."/>
        </authorList>
    </citation>
    <scope>NUCLEOTIDE SEQUENCE [LARGE SCALE GENOMIC DNA]</scope>
    <source>
        <strain evidence="5">ITEM 5010</strain>
    </source>
</reference>
<dbReference type="AlphaFoldDB" id="A0A1R3RQP0"/>
<dbReference type="Gene3D" id="3.40.50.720">
    <property type="entry name" value="NAD(P)-binding Rossmann-like Domain"/>
    <property type="match status" value="1"/>
</dbReference>
<proteinExistence type="inferred from homology"/>
<comment type="similarity">
    <text evidence="1">Belongs to the short-chain dehydrogenases/reductases (SDR) family.</text>
</comment>
<accession>A0A1R3RQP0</accession>
<dbReference type="GO" id="GO:0016491">
    <property type="term" value="F:oxidoreductase activity"/>
    <property type="evidence" value="ECO:0007669"/>
    <property type="project" value="UniProtKB-KW"/>
</dbReference>
<evidence type="ECO:0000256" key="2">
    <source>
        <dbReference type="ARBA" id="ARBA00023002"/>
    </source>
</evidence>
<evidence type="ECO:0000313" key="4">
    <source>
        <dbReference type="EMBL" id="OOF96794.1"/>
    </source>
</evidence>
<dbReference type="Proteomes" id="UP000188318">
    <property type="component" value="Unassembled WGS sequence"/>
</dbReference>
<dbReference type="VEuPathDB" id="FungiDB:ASPCADRAFT_506404"/>
<dbReference type="InterPro" id="IPR057326">
    <property type="entry name" value="KR_dom"/>
</dbReference>
<keyword evidence="2" id="KW-0560">Oxidoreductase</keyword>
<evidence type="ECO:0000256" key="1">
    <source>
        <dbReference type="ARBA" id="ARBA00006484"/>
    </source>
</evidence>
<dbReference type="OrthoDB" id="542013at2759"/>
<feature type="domain" description="Ketoreductase" evidence="3">
    <location>
        <begin position="26"/>
        <end position="173"/>
    </location>
</feature>
<evidence type="ECO:0000313" key="5">
    <source>
        <dbReference type="Proteomes" id="UP000188318"/>
    </source>
</evidence>
<protein>
    <recommendedName>
        <fullName evidence="3">Ketoreductase domain-containing protein</fullName>
    </recommendedName>
</protein>
<organism evidence="4 5">
    <name type="scientific">Aspergillus carbonarius (strain ITEM 5010)</name>
    <dbReference type="NCBI Taxonomy" id="602072"/>
    <lineage>
        <taxon>Eukaryota</taxon>
        <taxon>Fungi</taxon>
        <taxon>Dikarya</taxon>
        <taxon>Ascomycota</taxon>
        <taxon>Pezizomycotina</taxon>
        <taxon>Eurotiomycetes</taxon>
        <taxon>Eurotiomycetidae</taxon>
        <taxon>Eurotiales</taxon>
        <taxon>Aspergillaceae</taxon>
        <taxon>Aspergillus</taxon>
        <taxon>Aspergillus subgen. Circumdati</taxon>
    </lineage>
</organism>
<sequence length="331" mass="36345">MPTLTDFIYTQFRLSIPLPTTPFNSKTVLITGATGGLGQEIATHIVRLNAAKVILACRNPSRGNDTKHAIESTLRCDSSILEVWEVDLESAASIKGLVNKINKLPRLDVVIHNAGVSAAKFKRVYGTEQTLAVNCIGTFLLALQVLPKLRDTARRFAETTPCMTFVGSALYDVAKWPELDLDGEDVFEYFGDETKMGGMNQYNLSKLVQLYSVIKLASIVDPVTSRNPSPIVINSLDPCFCKTGLIGDLSGVGKVFFRVFEALAARTAEEGSRLVVQTASAGRETHGLYMRAGVVQEYAPIVRDRKKAEYLWEILSKRLEALELGIMGNVQ</sequence>
<dbReference type="PRINTS" id="PR00081">
    <property type="entry name" value="GDHRDH"/>
</dbReference>
<dbReference type="STRING" id="602072.A0A1R3RQP0"/>
<evidence type="ECO:0000259" key="3">
    <source>
        <dbReference type="SMART" id="SM00822"/>
    </source>
</evidence>